<feature type="transmembrane region" description="Helical" evidence="6">
    <location>
        <begin position="359"/>
        <end position="378"/>
    </location>
</feature>
<feature type="transmembrane region" description="Helical" evidence="6">
    <location>
        <begin position="116"/>
        <end position="138"/>
    </location>
</feature>
<protein>
    <submittedName>
        <fullName evidence="7">Amino acid transporter</fullName>
    </submittedName>
</protein>
<evidence type="ECO:0000313" key="7">
    <source>
        <dbReference type="EMBL" id="OCB84670.1"/>
    </source>
</evidence>
<feature type="transmembrane region" description="Helical" evidence="6">
    <location>
        <begin position="26"/>
        <end position="47"/>
    </location>
</feature>
<feature type="transmembrane region" description="Helical" evidence="6">
    <location>
        <begin position="399"/>
        <end position="417"/>
    </location>
</feature>
<dbReference type="InterPro" id="IPR002293">
    <property type="entry name" value="AA/rel_permease1"/>
</dbReference>
<dbReference type="PANTHER" id="PTHR11785">
    <property type="entry name" value="AMINO ACID TRANSPORTER"/>
    <property type="match status" value="1"/>
</dbReference>
<comment type="caution">
    <text evidence="7">The sequence shown here is derived from an EMBL/GenBank/DDBJ whole genome shotgun (WGS) entry which is preliminary data.</text>
</comment>
<gene>
    <name evidence="7" type="ORF">A7U60_g8190</name>
</gene>
<accession>A0A9Q5HRJ3</accession>
<feature type="transmembrane region" description="Helical" evidence="6">
    <location>
        <begin position="150"/>
        <end position="169"/>
    </location>
</feature>
<keyword evidence="4 6" id="KW-0472">Membrane</keyword>
<feature type="transmembrane region" description="Helical" evidence="6">
    <location>
        <begin position="334"/>
        <end position="353"/>
    </location>
</feature>
<reference evidence="7" key="1">
    <citation type="submission" date="2016-06" db="EMBL/GenBank/DDBJ databases">
        <title>Draft Genome sequence of the fungus Inonotus baumii.</title>
        <authorList>
            <person name="Zhu H."/>
            <person name="Lin W."/>
        </authorList>
    </citation>
    <scope>NUCLEOTIDE SEQUENCE</scope>
    <source>
        <strain evidence="7">821</strain>
    </source>
</reference>
<keyword evidence="2 6" id="KW-0812">Transmembrane</keyword>
<feature type="compositionally biased region" description="Polar residues" evidence="5">
    <location>
        <begin position="486"/>
        <end position="498"/>
    </location>
</feature>
<evidence type="ECO:0000256" key="4">
    <source>
        <dbReference type="ARBA" id="ARBA00023136"/>
    </source>
</evidence>
<feature type="transmembrane region" description="Helical" evidence="6">
    <location>
        <begin position="429"/>
        <end position="450"/>
    </location>
</feature>
<evidence type="ECO:0000256" key="2">
    <source>
        <dbReference type="ARBA" id="ARBA00022692"/>
    </source>
</evidence>
<dbReference type="EMBL" id="LNZH02000214">
    <property type="protein sequence ID" value="OCB84670.1"/>
    <property type="molecule type" value="Genomic_DNA"/>
</dbReference>
<dbReference type="AlphaFoldDB" id="A0A9Q5HRJ3"/>
<dbReference type="GO" id="GO:0015179">
    <property type="term" value="F:L-amino acid transmembrane transporter activity"/>
    <property type="evidence" value="ECO:0007669"/>
    <property type="project" value="TreeGrafter"/>
</dbReference>
<dbReference type="Pfam" id="PF13520">
    <property type="entry name" value="AA_permease_2"/>
    <property type="match status" value="1"/>
</dbReference>
<dbReference type="Gene3D" id="1.20.1740.10">
    <property type="entry name" value="Amino acid/polyamine transporter I"/>
    <property type="match status" value="1"/>
</dbReference>
<organism evidence="7 8">
    <name type="scientific">Sanghuangporus baumii</name>
    <name type="common">Phellinus baumii</name>
    <dbReference type="NCBI Taxonomy" id="108892"/>
    <lineage>
        <taxon>Eukaryota</taxon>
        <taxon>Fungi</taxon>
        <taxon>Dikarya</taxon>
        <taxon>Basidiomycota</taxon>
        <taxon>Agaricomycotina</taxon>
        <taxon>Agaricomycetes</taxon>
        <taxon>Hymenochaetales</taxon>
        <taxon>Hymenochaetaceae</taxon>
        <taxon>Sanghuangporus</taxon>
    </lineage>
</organism>
<dbReference type="Proteomes" id="UP000757232">
    <property type="component" value="Unassembled WGS sequence"/>
</dbReference>
<dbReference type="OrthoDB" id="5982228at2759"/>
<keyword evidence="3 6" id="KW-1133">Transmembrane helix</keyword>
<dbReference type="GO" id="GO:0016020">
    <property type="term" value="C:membrane"/>
    <property type="evidence" value="ECO:0007669"/>
    <property type="project" value="UniProtKB-SubCell"/>
</dbReference>
<evidence type="ECO:0000256" key="6">
    <source>
        <dbReference type="SAM" id="Phobius"/>
    </source>
</evidence>
<dbReference type="PANTHER" id="PTHR11785:SF353">
    <property type="entry name" value="METHIONINE TRANSPORTER (EUROFUNG)"/>
    <property type="match status" value="1"/>
</dbReference>
<feature type="compositionally biased region" description="Basic and acidic residues" evidence="5">
    <location>
        <begin position="521"/>
        <end position="530"/>
    </location>
</feature>
<comment type="subcellular location">
    <subcellularLocation>
        <location evidence="1">Membrane</location>
        <topology evidence="1">Multi-pass membrane protein</topology>
    </subcellularLocation>
</comment>
<evidence type="ECO:0000313" key="8">
    <source>
        <dbReference type="Proteomes" id="UP000757232"/>
    </source>
</evidence>
<evidence type="ECO:0000256" key="3">
    <source>
        <dbReference type="ARBA" id="ARBA00022989"/>
    </source>
</evidence>
<dbReference type="InterPro" id="IPR050598">
    <property type="entry name" value="AminoAcid_Transporter"/>
</dbReference>
<sequence>MLNLGEMLGSGIFSIPGIVMKSLGSVGMFMLAWILAPIFTFAGLSAYTELASMFPNRSGAEVVYLEQAYPRPRSLVPVSFAVTTVLLSFSATNSIVFAQYFMAFFELPQTGGRQTILALSMVTVALSSCTGCFYEVVVKSNECPDFCEDFGAAIVSFVVVSGIAVLSGLTRIKDPWSNFSDPWSGATFNGNSIATAFVKTHFAFVGWNNAFNVLAEVKGRDPVRTVRNAGRISLSLVSLLFLLTNIAYIATIPKEEIRRSGQLIGALFFQKVFGDSWTAKLLPVMVMFSSLGNVIASAIGKARIIREIARQGLLPWPEFFASTKPFGTPLGPLLMKYVLTIFVILVIPAGDAFSFLLDLFSYPHLFFSAATTFGVWILRRRFIATGSPKASSKYRASNTSVILYLASCIFLIVTPWIPPEKGHADVSFWYATYCVAGILILLACGVYYYVWIALLPRLGGYEVVEEIEELEGGARLARLVRKYPNNSSRQASLGSDQRNLAGDDFDISNGNGSDGNKLKRQSREEREPLL</sequence>
<evidence type="ECO:0000256" key="5">
    <source>
        <dbReference type="SAM" id="MobiDB-lite"/>
    </source>
</evidence>
<keyword evidence="8" id="KW-1185">Reference proteome</keyword>
<proteinExistence type="predicted"/>
<evidence type="ECO:0000256" key="1">
    <source>
        <dbReference type="ARBA" id="ARBA00004141"/>
    </source>
</evidence>
<feature type="region of interest" description="Disordered" evidence="5">
    <location>
        <begin position="486"/>
        <end position="530"/>
    </location>
</feature>
<feature type="transmembrane region" description="Helical" evidence="6">
    <location>
        <begin position="281"/>
        <end position="300"/>
    </location>
</feature>
<feature type="transmembrane region" description="Helical" evidence="6">
    <location>
        <begin position="80"/>
        <end position="104"/>
    </location>
</feature>
<dbReference type="PIRSF" id="PIRSF006060">
    <property type="entry name" value="AA_transporter"/>
    <property type="match status" value="1"/>
</dbReference>
<feature type="transmembrane region" description="Helical" evidence="6">
    <location>
        <begin position="232"/>
        <end position="250"/>
    </location>
</feature>
<name>A0A9Q5HRJ3_SANBA</name>